<sequence>MTGKTESLIQEQTYTGGKHGRPNKNRPDNTRIIISALLYADDVALIGSSEDMKQLLQTAEQHSRDYGYQWHPAKCAIITPTTTYYLYNQPIPVTSTFQYLGLPFTNAGIDHNQLVNQRSSKATGNMALLQQLGIHLYGIGLWPALRSYRTFIRPVLEYGLAIAALTANHMVKLDNAQNGCVKMALNRKASKQSATIVPMVLADLPSMKFRARTLQLKFAARLQTLPVSSMARSVERTFLWDNKQPNKQWKTITTNNRIHQRYNKLRNSNAPPNNPVHQAITEKRNEEYTSRRNKFKSISCMRINRIIDPILYQPAFSRDRHRLIKWRMHWLPSYPLKDCRCGHKEARREHFATCPLLQSLLIDLIDKFGAIPELPPNMHQLDHILNLLPKSEVGHIMGKWKTVWPALIRVLREIDFLSHPDDIFDEDEPAPEEALEFLAPPSSTSPD</sequence>
<dbReference type="Proteomes" id="UP000646827">
    <property type="component" value="Unassembled WGS sequence"/>
</dbReference>
<accession>A0A8H7RJZ2</accession>
<dbReference type="OrthoDB" id="2284923at2759"/>
<organism evidence="2 3">
    <name type="scientific">Circinella minor</name>
    <dbReference type="NCBI Taxonomy" id="1195481"/>
    <lineage>
        <taxon>Eukaryota</taxon>
        <taxon>Fungi</taxon>
        <taxon>Fungi incertae sedis</taxon>
        <taxon>Mucoromycota</taxon>
        <taxon>Mucoromycotina</taxon>
        <taxon>Mucoromycetes</taxon>
        <taxon>Mucorales</taxon>
        <taxon>Lichtheimiaceae</taxon>
        <taxon>Circinella</taxon>
    </lineage>
</organism>
<name>A0A8H7RJZ2_9FUNG</name>
<keyword evidence="3" id="KW-1185">Reference proteome</keyword>
<evidence type="ECO:0000313" key="2">
    <source>
        <dbReference type="EMBL" id="KAG2212879.1"/>
    </source>
</evidence>
<evidence type="ECO:0000313" key="3">
    <source>
        <dbReference type="Proteomes" id="UP000646827"/>
    </source>
</evidence>
<gene>
    <name evidence="2" type="ORF">INT45_008128</name>
</gene>
<dbReference type="EMBL" id="JAEPRB010000725">
    <property type="protein sequence ID" value="KAG2212879.1"/>
    <property type="molecule type" value="Genomic_DNA"/>
</dbReference>
<comment type="caution">
    <text evidence="2">The sequence shown here is derived from an EMBL/GenBank/DDBJ whole genome shotgun (WGS) entry which is preliminary data.</text>
</comment>
<feature type="region of interest" description="Disordered" evidence="1">
    <location>
        <begin position="1"/>
        <end position="27"/>
    </location>
</feature>
<feature type="compositionally biased region" description="Polar residues" evidence="1">
    <location>
        <begin position="1"/>
        <end position="15"/>
    </location>
</feature>
<evidence type="ECO:0008006" key="4">
    <source>
        <dbReference type="Google" id="ProtNLM"/>
    </source>
</evidence>
<reference evidence="2 3" key="1">
    <citation type="submission" date="2020-12" db="EMBL/GenBank/DDBJ databases">
        <title>Metabolic potential, ecology and presence of endohyphal bacteria is reflected in genomic diversity of Mucoromycotina.</title>
        <authorList>
            <person name="Muszewska A."/>
            <person name="Okrasinska A."/>
            <person name="Steczkiewicz K."/>
            <person name="Drgas O."/>
            <person name="Orlowska M."/>
            <person name="Perlinska-Lenart U."/>
            <person name="Aleksandrzak-Piekarczyk T."/>
            <person name="Szatraj K."/>
            <person name="Zielenkiewicz U."/>
            <person name="Pilsyk S."/>
            <person name="Malc E."/>
            <person name="Mieczkowski P."/>
            <person name="Kruszewska J.S."/>
            <person name="Biernat P."/>
            <person name="Pawlowska J."/>
        </authorList>
    </citation>
    <scope>NUCLEOTIDE SEQUENCE [LARGE SCALE GENOMIC DNA]</scope>
    <source>
        <strain evidence="2 3">CBS 142.35</strain>
    </source>
</reference>
<protein>
    <recommendedName>
        <fullName evidence="4">Reverse transcriptase domain-containing protein</fullName>
    </recommendedName>
</protein>
<dbReference type="AlphaFoldDB" id="A0A8H7RJZ2"/>
<proteinExistence type="predicted"/>
<evidence type="ECO:0000256" key="1">
    <source>
        <dbReference type="SAM" id="MobiDB-lite"/>
    </source>
</evidence>